<evidence type="ECO:0000313" key="6">
    <source>
        <dbReference type="EMBL" id="NDY81982.1"/>
    </source>
</evidence>
<name>A0A6B2QV71_9BURK</name>
<dbReference type="InterPro" id="IPR028978">
    <property type="entry name" value="Chorismate_lyase_/UTRA_dom_sf"/>
</dbReference>
<evidence type="ECO:0000256" key="1">
    <source>
        <dbReference type="ARBA" id="ARBA00022490"/>
    </source>
</evidence>
<comment type="caution">
    <text evidence="5">Lacks conserved residue(s) required for the propagation of feature annotation.</text>
</comment>
<proteinExistence type="inferred from homology"/>
<dbReference type="GO" id="GO:0005829">
    <property type="term" value="C:cytosol"/>
    <property type="evidence" value="ECO:0007669"/>
    <property type="project" value="TreeGrafter"/>
</dbReference>
<comment type="subcellular location">
    <subcellularLocation>
        <location evidence="5">Cytoplasm</location>
    </subcellularLocation>
</comment>
<keyword evidence="2 5" id="KW-0831">Ubiquinone biosynthesis</keyword>
<keyword evidence="4 5" id="KW-0670">Pyruvate</keyword>
<feature type="binding site" evidence="5">
    <location>
        <position position="111"/>
    </location>
    <ligand>
        <name>substrate</name>
    </ligand>
</feature>
<dbReference type="RefSeq" id="WP_163651268.1">
    <property type="nucleotide sequence ID" value="NZ_JAAGRN010000001.1"/>
</dbReference>
<gene>
    <name evidence="5" type="primary">ubiC</name>
    <name evidence="6" type="ORF">G3I67_01940</name>
</gene>
<comment type="function">
    <text evidence="5">Removes the pyruvyl group from chorismate, with concomitant aromatization of the ring, to provide 4-hydroxybenzoate (4HB) for the ubiquinone pathway.</text>
</comment>
<accession>A0A6B2QV71</accession>
<dbReference type="EMBL" id="JAAGRN010000001">
    <property type="protein sequence ID" value="NDY81982.1"/>
    <property type="molecule type" value="Genomic_DNA"/>
</dbReference>
<comment type="catalytic activity">
    <reaction evidence="5">
        <text>chorismate = 4-hydroxybenzoate + pyruvate</text>
        <dbReference type="Rhea" id="RHEA:16505"/>
        <dbReference type="ChEBI" id="CHEBI:15361"/>
        <dbReference type="ChEBI" id="CHEBI:17879"/>
        <dbReference type="ChEBI" id="CHEBI:29748"/>
        <dbReference type="EC" id="4.1.3.40"/>
    </reaction>
</comment>
<comment type="pathway">
    <text evidence="5">Cofactor biosynthesis; ubiquinone biosynthesis.</text>
</comment>
<dbReference type="AlphaFoldDB" id="A0A6B2QV71"/>
<feature type="binding site" evidence="5">
    <location>
        <position position="172"/>
    </location>
    <ligand>
        <name>substrate</name>
    </ligand>
</feature>
<organism evidence="6">
    <name type="scientific">Sheuella amnicola</name>
    <dbReference type="NCBI Taxonomy" id="2707330"/>
    <lineage>
        <taxon>Bacteria</taxon>
        <taxon>Pseudomonadati</taxon>
        <taxon>Pseudomonadota</taxon>
        <taxon>Betaproteobacteria</taxon>
        <taxon>Burkholderiales</taxon>
        <taxon>Alcaligenaceae</taxon>
        <taxon>Sheuella</taxon>
    </lineage>
</organism>
<dbReference type="UniPathway" id="UPA00232"/>
<dbReference type="Gene3D" id="3.40.1410.10">
    <property type="entry name" value="Chorismate lyase-like"/>
    <property type="match status" value="1"/>
</dbReference>
<comment type="similarity">
    <text evidence="5">Belongs to the UbiC family.</text>
</comment>
<sequence>MIRNHHQSIWTSHPRPAVTSTQKKWLMRPGALTAGLRSFGSLELRVLAEFASGLTPDESTGLLRHVRSPIWVREVAMSINGLDCVVARSVTPLIASHGIWQGIRKLQSRPLADILYQDRSIVRSAFEVCQINRQMPIYATCHRVLKKACSYDKLLARRSVFWRQNTPLLVAECFLPSFWQIAG</sequence>
<protein>
    <recommendedName>
        <fullName evidence="5">Probable chorismate pyruvate-lyase</fullName>
        <shortName evidence="5">CL</shortName>
        <shortName evidence="5">CPL</shortName>
        <ecNumber evidence="5">4.1.3.40</ecNumber>
    </recommendedName>
</protein>
<evidence type="ECO:0000256" key="2">
    <source>
        <dbReference type="ARBA" id="ARBA00022688"/>
    </source>
</evidence>
<keyword evidence="3 5" id="KW-0456">Lyase</keyword>
<evidence type="ECO:0000256" key="4">
    <source>
        <dbReference type="ARBA" id="ARBA00023317"/>
    </source>
</evidence>
<dbReference type="EC" id="4.1.3.40" evidence="5"/>
<dbReference type="HAMAP" id="MF_01632">
    <property type="entry name" value="UbiC"/>
    <property type="match status" value="1"/>
</dbReference>
<evidence type="ECO:0000256" key="5">
    <source>
        <dbReference type="HAMAP-Rule" id="MF_01632"/>
    </source>
</evidence>
<evidence type="ECO:0000256" key="3">
    <source>
        <dbReference type="ARBA" id="ARBA00023239"/>
    </source>
</evidence>
<dbReference type="PANTHER" id="PTHR38683:SF1">
    <property type="entry name" value="CHORISMATE PYRUVATE-LYASE"/>
    <property type="match status" value="1"/>
</dbReference>
<dbReference type="SUPFAM" id="SSF64288">
    <property type="entry name" value="Chorismate lyase-like"/>
    <property type="match status" value="1"/>
</dbReference>
<dbReference type="GO" id="GO:0042866">
    <property type="term" value="P:pyruvate biosynthetic process"/>
    <property type="evidence" value="ECO:0007669"/>
    <property type="project" value="UniProtKB-UniRule"/>
</dbReference>
<dbReference type="PANTHER" id="PTHR38683">
    <property type="entry name" value="CHORISMATE PYRUVATE-LYASE"/>
    <property type="match status" value="1"/>
</dbReference>
<dbReference type="GO" id="GO:0006744">
    <property type="term" value="P:ubiquinone biosynthetic process"/>
    <property type="evidence" value="ECO:0007669"/>
    <property type="project" value="UniProtKB-UniRule"/>
</dbReference>
<comment type="caution">
    <text evidence="6">The sequence shown here is derived from an EMBL/GenBank/DDBJ whole genome shotgun (WGS) entry which is preliminary data.</text>
</comment>
<feature type="binding site" evidence="5">
    <location>
        <position position="73"/>
    </location>
    <ligand>
        <name>substrate</name>
    </ligand>
</feature>
<reference evidence="6" key="1">
    <citation type="submission" date="2020-02" db="EMBL/GenBank/DDBJ databases">
        <authorList>
            <person name="Chen W.-M."/>
        </authorList>
    </citation>
    <scope>NUCLEOTIDE SEQUENCE</scope>
    <source>
        <strain evidence="6">NBD-18</strain>
    </source>
</reference>
<keyword evidence="1 5" id="KW-0963">Cytoplasm</keyword>
<dbReference type="Pfam" id="PF04345">
    <property type="entry name" value="Chor_lyase"/>
    <property type="match status" value="1"/>
</dbReference>
<dbReference type="GO" id="GO:0008813">
    <property type="term" value="F:chorismate lyase activity"/>
    <property type="evidence" value="ECO:0007669"/>
    <property type="project" value="UniProtKB-UniRule"/>
</dbReference>
<dbReference type="InterPro" id="IPR007440">
    <property type="entry name" value="Chorismate--pyruvate_lyase"/>
</dbReference>